<evidence type="ECO:0000313" key="2">
    <source>
        <dbReference type="EMBL" id="OGF28165.1"/>
    </source>
</evidence>
<proteinExistence type="predicted"/>
<dbReference type="InterPro" id="IPR003812">
    <property type="entry name" value="Fido"/>
</dbReference>
<dbReference type="EMBL" id="MFGB01000002">
    <property type="protein sequence ID" value="OGF28165.1"/>
    <property type="molecule type" value="Genomic_DNA"/>
</dbReference>
<dbReference type="AlphaFoldDB" id="A0A1F5SN74"/>
<gene>
    <name evidence="2" type="ORF">A2227_06730</name>
</gene>
<feature type="domain" description="Fido" evidence="1">
    <location>
        <begin position="222"/>
        <end position="374"/>
    </location>
</feature>
<organism evidence="2 3">
    <name type="scientific">Candidatus Falkowbacteria bacterium RIFOXYA2_FULL_47_19</name>
    <dbReference type="NCBI Taxonomy" id="1797994"/>
    <lineage>
        <taxon>Bacteria</taxon>
        <taxon>Candidatus Falkowiibacteriota</taxon>
    </lineage>
</organism>
<sequence length="376" mass="42829">MEENRDLIHYEFELEQEQRIMIDPGGYTIEKWVNHVIDVYDPSGRCRIRLKNGRPRLSIKVPLLSRDTARTKCCIRLEFKPGTKEQEEDLLRIRDLILTEPGTQTAEKWGTPISLNNGEKVWVNKDIGGNYWIETDESARIEELLPEGVNYLKHAKSGIDLTREPKAPAPDFGKAANSLRKNLEVTSRTVNGQADISVSDGKEKPALSEEDLCRQAKANGEELIRYIGDNHDRNIADMEDLKKILYDMTVIVNRGIAKNPLALRFWPVKYGRRVPPENIPAEMEAFLRVLYGKVREAENGELKPKALGRWIEFEFDGNIHPLADGCGRVAKGLSALFLARFGSNPPGHASRKEYYDAMNGGETTFRKYYDRVIEND</sequence>
<evidence type="ECO:0000313" key="3">
    <source>
        <dbReference type="Proteomes" id="UP000178367"/>
    </source>
</evidence>
<dbReference type="STRING" id="1797994.A2227_06730"/>
<protein>
    <recommendedName>
        <fullName evidence="1">Fido domain-containing protein</fullName>
    </recommendedName>
</protein>
<dbReference type="PROSITE" id="PS51459">
    <property type="entry name" value="FIDO"/>
    <property type="match status" value="1"/>
</dbReference>
<name>A0A1F5SN74_9BACT</name>
<comment type="caution">
    <text evidence="2">The sequence shown here is derived from an EMBL/GenBank/DDBJ whole genome shotgun (WGS) entry which is preliminary data.</text>
</comment>
<dbReference type="SUPFAM" id="SSF140931">
    <property type="entry name" value="Fic-like"/>
    <property type="match status" value="1"/>
</dbReference>
<reference evidence="2 3" key="1">
    <citation type="journal article" date="2016" name="Nat. Commun.">
        <title>Thousands of microbial genomes shed light on interconnected biogeochemical processes in an aquifer system.</title>
        <authorList>
            <person name="Anantharaman K."/>
            <person name="Brown C.T."/>
            <person name="Hug L.A."/>
            <person name="Sharon I."/>
            <person name="Castelle C.J."/>
            <person name="Probst A.J."/>
            <person name="Thomas B.C."/>
            <person name="Singh A."/>
            <person name="Wilkins M.J."/>
            <person name="Karaoz U."/>
            <person name="Brodie E.L."/>
            <person name="Williams K.H."/>
            <person name="Hubbard S.S."/>
            <person name="Banfield J.F."/>
        </authorList>
    </citation>
    <scope>NUCLEOTIDE SEQUENCE [LARGE SCALE GENOMIC DNA]</scope>
</reference>
<evidence type="ECO:0000259" key="1">
    <source>
        <dbReference type="PROSITE" id="PS51459"/>
    </source>
</evidence>
<dbReference type="InterPro" id="IPR036597">
    <property type="entry name" value="Fido-like_dom_sf"/>
</dbReference>
<dbReference type="Proteomes" id="UP000178367">
    <property type="component" value="Unassembled WGS sequence"/>
</dbReference>
<dbReference type="Gene3D" id="1.10.3290.10">
    <property type="entry name" value="Fido-like domain"/>
    <property type="match status" value="1"/>
</dbReference>
<accession>A0A1F5SN74</accession>